<sequence length="276" mass="31869">MHLLGKFSFGKLKNQVRIGDYPMHIFKWTPNFDFKSEPPFVPVWIRIVDLPLMVEYRISIYGRKMSEWDQLASWIVNNDLYSEIVWLIQMRPENLDRLNVEQEWDISRIQKTPEWLKKAFAAVTKSKRNGPVFRFFMDLGDAGTLNIPSGVVGACRLDIAYEHFKVLACSESIFITCNSGLEDVCVSEFYGGNPGYTGHYVVICGYDAVTNEFEIRDPASSIKHERVSSWCLEQAHKSFGTDEDLLLALNMEQPYSDDEIDDVHRHWVECLLEVIA</sequence>
<evidence type="ECO:0000313" key="3">
    <source>
        <dbReference type="Proteomes" id="UP000653305"/>
    </source>
</evidence>
<organism evidence="2 3">
    <name type="scientific">Phtheirospermum japonicum</name>
    <dbReference type="NCBI Taxonomy" id="374723"/>
    <lineage>
        <taxon>Eukaryota</taxon>
        <taxon>Viridiplantae</taxon>
        <taxon>Streptophyta</taxon>
        <taxon>Embryophyta</taxon>
        <taxon>Tracheophyta</taxon>
        <taxon>Spermatophyta</taxon>
        <taxon>Magnoliopsida</taxon>
        <taxon>eudicotyledons</taxon>
        <taxon>Gunneridae</taxon>
        <taxon>Pentapetalae</taxon>
        <taxon>asterids</taxon>
        <taxon>lamiids</taxon>
        <taxon>Lamiales</taxon>
        <taxon>Orobanchaceae</taxon>
        <taxon>Orobanchaceae incertae sedis</taxon>
        <taxon>Phtheirospermum</taxon>
    </lineage>
</organism>
<dbReference type="GO" id="GO:0032264">
    <property type="term" value="P:IMP salvage"/>
    <property type="evidence" value="ECO:0007669"/>
    <property type="project" value="InterPro"/>
</dbReference>
<dbReference type="AlphaFoldDB" id="A0A830D9D3"/>
<dbReference type="InterPro" id="IPR006329">
    <property type="entry name" value="AMPD"/>
</dbReference>
<dbReference type="Pfam" id="PF09778">
    <property type="entry name" value="Guanylate_cyc_2"/>
    <property type="match status" value="1"/>
</dbReference>
<dbReference type="Gene3D" id="3.20.20.140">
    <property type="entry name" value="Metal-dependent hydrolases"/>
    <property type="match status" value="1"/>
</dbReference>
<proteinExistence type="inferred from homology"/>
<evidence type="ECO:0000256" key="1">
    <source>
        <dbReference type="ARBA" id="ARBA00006676"/>
    </source>
</evidence>
<dbReference type="EMBL" id="BMAC01000980">
    <property type="protein sequence ID" value="GFQ04844.1"/>
    <property type="molecule type" value="Genomic_DNA"/>
</dbReference>
<dbReference type="PANTHER" id="PTHR31400:SF1">
    <property type="entry name" value="PROTEIN GUCD1"/>
    <property type="match status" value="1"/>
</dbReference>
<dbReference type="OrthoDB" id="206796at2759"/>
<dbReference type="GO" id="GO:0003876">
    <property type="term" value="F:AMP deaminase activity"/>
    <property type="evidence" value="ECO:0007669"/>
    <property type="project" value="InterPro"/>
</dbReference>
<protein>
    <submittedName>
        <fullName evidence="2">Amp deaminase</fullName>
    </submittedName>
</protein>
<dbReference type="InterPro" id="IPR018616">
    <property type="entry name" value="GUCD1"/>
</dbReference>
<accession>A0A830D9D3</accession>
<dbReference type="Pfam" id="PF19326">
    <property type="entry name" value="AMP_deaminase"/>
    <property type="match status" value="1"/>
</dbReference>
<dbReference type="Proteomes" id="UP000653305">
    <property type="component" value="Unassembled WGS sequence"/>
</dbReference>
<keyword evidence="3" id="KW-1185">Reference proteome</keyword>
<name>A0A830D9D3_9LAMI</name>
<evidence type="ECO:0000313" key="2">
    <source>
        <dbReference type="EMBL" id="GFQ04844.1"/>
    </source>
</evidence>
<comment type="caution">
    <text evidence="2">The sequence shown here is derived from an EMBL/GenBank/DDBJ whole genome shotgun (WGS) entry which is preliminary data.</text>
</comment>
<reference evidence="2" key="1">
    <citation type="submission" date="2020-07" db="EMBL/GenBank/DDBJ databases">
        <title>Ethylene signaling mediates host invasion by parasitic plants.</title>
        <authorList>
            <person name="Yoshida S."/>
        </authorList>
    </citation>
    <scope>NUCLEOTIDE SEQUENCE</scope>
    <source>
        <strain evidence="2">Okayama</strain>
    </source>
</reference>
<comment type="similarity">
    <text evidence="1">Belongs to the metallo-dependent hydrolases superfamily. Adenosine and AMP deaminases family.</text>
</comment>
<gene>
    <name evidence="2" type="ORF">PHJA_002628500</name>
</gene>
<dbReference type="PANTHER" id="PTHR31400">
    <property type="entry name" value="GUANYLYL CYCLASE DOMAIN CONTAINING PROTEIN 1 GUCD1"/>
    <property type="match status" value="1"/>
</dbReference>